<dbReference type="InterPro" id="IPR016169">
    <property type="entry name" value="FAD-bd_PCMH_sub2"/>
</dbReference>
<dbReference type="InterPro" id="IPR012951">
    <property type="entry name" value="BBE"/>
</dbReference>
<keyword evidence="2" id="KW-0560">Oxidoreductase</keyword>
<dbReference type="InterPro" id="IPR050432">
    <property type="entry name" value="FAD-linked_Oxidoreductases_BP"/>
</dbReference>
<evidence type="ECO:0000259" key="4">
    <source>
        <dbReference type="PROSITE" id="PS51387"/>
    </source>
</evidence>
<protein>
    <recommendedName>
        <fullName evidence="4">FAD-binding PCMH-type domain-containing protein</fullName>
    </recommendedName>
</protein>
<name>A0A173G966_9HYPO</name>
<evidence type="ECO:0000313" key="5">
    <source>
        <dbReference type="EMBL" id="ANH22747.1"/>
    </source>
</evidence>
<organism evidence="5">
    <name type="scientific">Hypocrella siamensis</name>
    <dbReference type="NCBI Taxonomy" id="696354"/>
    <lineage>
        <taxon>Eukaryota</taxon>
        <taxon>Fungi</taxon>
        <taxon>Dikarya</taxon>
        <taxon>Ascomycota</taxon>
        <taxon>Pezizomycotina</taxon>
        <taxon>Sordariomycetes</taxon>
        <taxon>Hypocreomycetidae</taxon>
        <taxon>Hypocreales</taxon>
        <taxon>Clavicipitaceae</taxon>
        <taxon>Hypocrella</taxon>
    </lineage>
</organism>
<comment type="similarity">
    <text evidence="1">Belongs to the oxygen-dependent FAD-linked oxidoreductase family.</text>
</comment>
<dbReference type="PANTHER" id="PTHR13878">
    <property type="entry name" value="GULONOLACTONE OXIDASE"/>
    <property type="match status" value="1"/>
</dbReference>
<sequence length="579" mass="62643">MVSCKLAVLAAWASSAVAATTTRHAQPACRVLPTDPDWPSVREWDALNATVGGRLIRGLPVAHVCYGPQADAKACSELRDSWRLFDPFLDQPVNVMSEYFANKTCTPFVPPADANDTRLCQLGNMASYAINVSDWRTAAAGVRFARDKNVRLVVKNTGHDLLGGSQGRGALALWTHHLKDVDILEQYSSEHYTGPAVKIGAGVLFQDLYPLAGAAGLRVVGGSCPTIGANGGWRQGGGHGPLGSAYGLGADNTLEFEVVTTDGRHLTASPGENPDLYWALSGGGAGNWAVVLSAIVKAHRDGPVTGSRLTVENKDGGEEAYWTLVEEWMRHLLVLETIPGFASEVLLSRQSFSLVIATLPGADDVADMTGALAPLYDTLVRLKMTPVVNETKVQSSFLDHYREYLSGVVYTRNVTMGSRLIPRSLVRDPSRLPNLTATLRDVLAHSNASVILLGYNVSNRAHGIPPGFNAVTPAWRDSLFLIQLVLAGGDNDDWAKMSQDMSTVSEWQDRLRQLTPGGGGYINEATIDNSHFKQDYFGGTYRRLRAIKARYDPGFVLYSPLGVGSDEYAQRSDGHFCKV</sequence>
<feature type="domain" description="FAD-binding PCMH-type" evidence="4">
    <location>
        <begin position="122"/>
        <end position="301"/>
    </location>
</feature>
<accession>A0A173G966</accession>
<feature type="non-terminal residue" evidence="5">
    <location>
        <position position="579"/>
    </location>
</feature>
<dbReference type="EMBL" id="KU202362">
    <property type="protein sequence ID" value="ANH22747.1"/>
    <property type="molecule type" value="Genomic_DNA"/>
</dbReference>
<evidence type="ECO:0000256" key="1">
    <source>
        <dbReference type="ARBA" id="ARBA00005466"/>
    </source>
</evidence>
<dbReference type="Pfam" id="PF01565">
    <property type="entry name" value="FAD_binding_4"/>
    <property type="match status" value="1"/>
</dbReference>
<dbReference type="GO" id="GO:0016491">
    <property type="term" value="F:oxidoreductase activity"/>
    <property type="evidence" value="ECO:0007669"/>
    <property type="project" value="UniProtKB-KW"/>
</dbReference>
<dbReference type="InterPro" id="IPR006094">
    <property type="entry name" value="Oxid_FAD_bind_N"/>
</dbReference>
<proteinExistence type="inferred from homology"/>
<feature type="chain" id="PRO_5008006403" description="FAD-binding PCMH-type domain-containing protein" evidence="3">
    <location>
        <begin position="19"/>
        <end position="579"/>
    </location>
</feature>
<dbReference type="PROSITE" id="PS51387">
    <property type="entry name" value="FAD_PCMH"/>
    <property type="match status" value="1"/>
</dbReference>
<keyword evidence="3" id="KW-0732">Signal</keyword>
<dbReference type="GO" id="GO:0071949">
    <property type="term" value="F:FAD binding"/>
    <property type="evidence" value="ECO:0007669"/>
    <property type="project" value="InterPro"/>
</dbReference>
<feature type="non-terminal residue" evidence="5">
    <location>
        <position position="1"/>
    </location>
</feature>
<feature type="signal peptide" evidence="3">
    <location>
        <begin position="1"/>
        <end position="18"/>
    </location>
</feature>
<dbReference type="Pfam" id="PF08031">
    <property type="entry name" value="BBE"/>
    <property type="match status" value="1"/>
</dbReference>
<dbReference type="AlphaFoldDB" id="A0A173G966"/>
<dbReference type="Gene3D" id="3.30.465.10">
    <property type="match status" value="1"/>
</dbReference>
<evidence type="ECO:0000256" key="3">
    <source>
        <dbReference type="SAM" id="SignalP"/>
    </source>
</evidence>
<evidence type="ECO:0000256" key="2">
    <source>
        <dbReference type="ARBA" id="ARBA00023002"/>
    </source>
</evidence>
<dbReference type="InterPro" id="IPR036318">
    <property type="entry name" value="FAD-bd_PCMH-like_sf"/>
</dbReference>
<dbReference type="SUPFAM" id="SSF56176">
    <property type="entry name" value="FAD-binding/transporter-associated domain-like"/>
    <property type="match status" value="1"/>
</dbReference>
<dbReference type="InterPro" id="IPR016166">
    <property type="entry name" value="FAD-bd_PCMH"/>
</dbReference>
<reference evidence="5" key="1">
    <citation type="journal article" date="2016" name="BMC Genomics">
        <title>Genome sequence and comparative analysis of clavicipitaceous insect-pathogenic fungus Aschersonia badia with Metarhizium spp.</title>
        <authorList>
            <person name="Agrawal Y."/>
            <person name="Narwani T."/>
            <person name="Subramanian S."/>
        </authorList>
    </citation>
    <scope>NUCLEOTIDE SEQUENCE</scope>
    <source>
        <strain evidence="5">MTCC 10142</strain>
    </source>
</reference>
<dbReference type="PANTHER" id="PTHR13878:SF91">
    <property type="entry name" value="FAD BINDING DOMAIN PROTEIN (AFU_ORTHOLOGUE AFUA_6G12070)-RELATED"/>
    <property type="match status" value="1"/>
</dbReference>
<dbReference type="Gene3D" id="3.40.462.20">
    <property type="match status" value="1"/>
</dbReference>